<evidence type="ECO:0000256" key="2">
    <source>
        <dbReference type="ARBA" id="ARBA00023125"/>
    </source>
</evidence>
<accession>A0A329BFW0</accession>
<feature type="region of interest" description="Disordered" evidence="5">
    <location>
        <begin position="1"/>
        <end position="23"/>
    </location>
</feature>
<comment type="caution">
    <text evidence="7">The sequence shown here is derived from an EMBL/GenBank/DDBJ whole genome shotgun (WGS) entry which is preliminary data.</text>
</comment>
<evidence type="ECO:0000259" key="6">
    <source>
        <dbReference type="PROSITE" id="PS50977"/>
    </source>
</evidence>
<dbReference type="InterPro" id="IPR001647">
    <property type="entry name" value="HTH_TetR"/>
</dbReference>
<reference evidence="7 8" key="1">
    <citation type="submission" date="2018-06" db="EMBL/GenBank/DDBJ databases">
        <title>Genomic Encyclopedia of Type Strains, Phase III (KMG-III): the genomes of soil and plant-associated and newly described type strains.</title>
        <authorList>
            <person name="Whitman W."/>
        </authorList>
    </citation>
    <scope>NUCLEOTIDE SEQUENCE [LARGE SCALE GENOMIC DNA]</scope>
    <source>
        <strain evidence="7 8">LMG 23644</strain>
    </source>
</reference>
<organism evidence="7 8">
    <name type="scientific">Paraburkholderia bryophila</name>
    <dbReference type="NCBI Taxonomy" id="420952"/>
    <lineage>
        <taxon>Bacteria</taxon>
        <taxon>Pseudomonadati</taxon>
        <taxon>Pseudomonadota</taxon>
        <taxon>Betaproteobacteria</taxon>
        <taxon>Burkholderiales</taxon>
        <taxon>Burkholderiaceae</taxon>
        <taxon>Paraburkholderia</taxon>
    </lineage>
</organism>
<evidence type="ECO:0000256" key="4">
    <source>
        <dbReference type="PROSITE-ProRule" id="PRU00335"/>
    </source>
</evidence>
<evidence type="ECO:0000256" key="5">
    <source>
        <dbReference type="SAM" id="MobiDB-lite"/>
    </source>
</evidence>
<dbReference type="Pfam" id="PF00440">
    <property type="entry name" value="TetR_N"/>
    <property type="match status" value="1"/>
</dbReference>
<dbReference type="Pfam" id="PF16925">
    <property type="entry name" value="TetR_C_13"/>
    <property type="match status" value="1"/>
</dbReference>
<dbReference type="PANTHER" id="PTHR47506:SF1">
    <property type="entry name" value="HTH-TYPE TRANSCRIPTIONAL REGULATOR YJDC"/>
    <property type="match status" value="1"/>
</dbReference>
<dbReference type="EMBL" id="QLTK01000033">
    <property type="protein sequence ID" value="RAS20812.1"/>
    <property type="molecule type" value="Genomic_DNA"/>
</dbReference>
<dbReference type="Gene3D" id="1.10.10.60">
    <property type="entry name" value="Homeodomain-like"/>
    <property type="match status" value="1"/>
</dbReference>
<dbReference type="OrthoDB" id="270177at2"/>
<proteinExistence type="predicted"/>
<dbReference type="InterPro" id="IPR009057">
    <property type="entry name" value="Homeodomain-like_sf"/>
</dbReference>
<sequence length="241" mass="25665">MQTGTKTDKRSRGRPRTYDPEQALSDARDAFWEGGYSGTSLDALSESTGMNRPSLYGAFGDKHALYLSTLDRYIETGLQGMEAALAGDRPLADALMSVYDGALAIYLPIDETPRGCFLIGTALAESRADQEVREKLAAGLNTFDASFERRLERAKAAGELDSAANAAVLAKVASAVLHSLALRSRAGDSRASLRATAKAGVALICGTTAEPPRNVRKPRGGSGEPATSAREKAPMRRKSNR</sequence>
<evidence type="ECO:0000313" key="7">
    <source>
        <dbReference type="EMBL" id="RAS20812.1"/>
    </source>
</evidence>
<dbReference type="InterPro" id="IPR036271">
    <property type="entry name" value="Tet_transcr_reg_TetR-rel_C_sf"/>
</dbReference>
<protein>
    <submittedName>
        <fullName evidence="7">TetR family transcriptional regulator</fullName>
    </submittedName>
</protein>
<dbReference type="SUPFAM" id="SSF46689">
    <property type="entry name" value="Homeodomain-like"/>
    <property type="match status" value="1"/>
</dbReference>
<feature type="DNA-binding region" description="H-T-H motif" evidence="4">
    <location>
        <begin position="40"/>
        <end position="59"/>
    </location>
</feature>
<feature type="compositionally biased region" description="Basic and acidic residues" evidence="5">
    <location>
        <begin position="1"/>
        <end position="10"/>
    </location>
</feature>
<keyword evidence="2 4" id="KW-0238">DNA-binding</keyword>
<name>A0A329BFW0_9BURK</name>
<gene>
    <name evidence="7" type="ORF">BX591_1334</name>
</gene>
<dbReference type="Proteomes" id="UP000248918">
    <property type="component" value="Unassembled WGS sequence"/>
</dbReference>
<dbReference type="PANTHER" id="PTHR47506">
    <property type="entry name" value="TRANSCRIPTIONAL REGULATORY PROTEIN"/>
    <property type="match status" value="1"/>
</dbReference>
<dbReference type="RefSeq" id="WP_111935064.1">
    <property type="nucleotide sequence ID" value="NZ_CADFFP010000033.1"/>
</dbReference>
<evidence type="ECO:0000256" key="1">
    <source>
        <dbReference type="ARBA" id="ARBA00023015"/>
    </source>
</evidence>
<feature type="region of interest" description="Disordered" evidence="5">
    <location>
        <begin position="207"/>
        <end position="241"/>
    </location>
</feature>
<dbReference type="PROSITE" id="PS50977">
    <property type="entry name" value="HTH_TETR_2"/>
    <property type="match status" value="1"/>
</dbReference>
<dbReference type="GO" id="GO:0003677">
    <property type="term" value="F:DNA binding"/>
    <property type="evidence" value="ECO:0007669"/>
    <property type="project" value="UniProtKB-UniRule"/>
</dbReference>
<evidence type="ECO:0000256" key="3">
    <source>
        <dbReference type="ARBA" id="ARBA00023163"/>
    </source>
</evidence>
<dbReference type="Gene3D" id="1.10.357.10">
    <property type="entry name" value="Tetracycline Repressor, domain 2"/>
    <property type="match status" value="1"/>
</dbReference>
<dbReference type="SUPFAM" id="SSF48498">
    <property type="entry name" value="Tetracyclin repressor-like, C-terminal domain"/>
    <property type="match status" value="1"/>
</dbReference>
<keyword evidence="3" id="KW-0804">Transcription</keyword>
<dbReference type="AlphaFoldDB" id="A0A329BFW0"/>
<dbReference type="InterPro" id="IPR011075">
    <property type="entry name" value="TetR_C"/>
</dbReference>
<keyword evidence="1" id="KW-0805">Transcription regulation</keyword>
<evidence type="ECO:0000313" key="8">
    <source>
        <dbReference type="Proteomes" id="UP000248918"/>
    </source>
</evidence>
<feature type="domain" description="HTH tetR-type" evidence="6">
    <location>
        <begin position="17"/>
        <end position="77"/>
    </location>
</feature>